<proteinExistence type="predicted"/>
<evidence type="ECO:0000313" key="2">
    <source>
        <dbReference type="EMBL" id="CBI08234.1"/>
    </source>
</evidence>
<keyword evidence="1" id="KW-0812">Transmembrane</keyword>
<evidence type="ECO:0000256" key="1">
    <source>
        <dbReference type="SAM" id="Phobius"/>
    </source>
</evidence>
<dbReference type="AlphaFoldDB" id="E6QLW3"/>
<reference evidence="2" key="1">
    <citation type="submission" date="2009-10" db="EMBL/GenBank/DDBJ databases">
        <title>Diversity of trophic interactions inside an arsenic-rich microbial ecosystem.</title>
        <authorList>
            <person name="Bertin P.N."/>
            <person name="Heinrich-Salmeron A."/>
            <person name="Pelletier E."/>
            <person name="Goulhen-Chollet F."/>
            <person name="Arsene-Ploetze F."/>
            <person name="Gallien S."/>
            <person name="Calteau A."/>
            <person name="Vallenet D."/>
            <person name="Casiot C."/>
            <person name="Chane-Woon-Ming B."/>
            <person name="Giloteaux L."/>
            <person name="Barakat M."/>
            <person name="Bonnefoy V."/>
            <person name="Bruneel O."/>
            <person name="Chandler M."/>
            <person name="Cleiss J."/>
            <person name="Duran R."/>
            <person name="Elbaz-Poulichet F."/>
            <person name="Fonknechten N."/>
            <person name="Lauga B."/>
            <person name="Mornico D."/>
            <person name="Ortet P."/>
            <person name="Schaeffer C."/>
            <person name="Siguier P."/>
            <person name="Alexander Thil Smith A."/>
            <person name="Van Dorsselaer A."/>
            <person name="Weissenbach J."/>
            <person name="Medigue C."/>
            <person name="Le Paslier D."/>
        </authorList>
    </citation>
    <scope>NUCLEOTIDE SEQUENCE</scope>
</reference>
<keyword evidence="1" id="KW-0472">Membrane</keyword>
<name>E6QLW3_9ZZZZ</name>
<dbReference type="EMBL" id="CABQ01000196">
    <property type="protein sequence ID" value="CBI08234.1"/>
    <property type="molecule type" value="Genomic_DNA"/>
</dbReference>
<feature type="transmembrane region" description="Helical" evidence="1">
    <location>
        <begin position="20"/>
        <end position="41"/>
    </location>
</feature>
<sequence>MYRVMMTIPSNIQICRPPVALQPSLGSVYHYFFVNFTFLFITKGPKLLHMRHQIH</sequence>
<organism evidence="2">
    <name type="scientific">mine drainage metagenome</name>
    <dbReference type="NCBI Taxonomy" id="410659"/>
    <lineage>
        <taxon>unclassified sequences</taxon>
        <taxon>metagenomes</taxon>
        <taxon>ecological metagenomes</taxon>
    </lineage>
</organism>
<keyword evidence="1" id="KW-1133">Transmembrane helix</keyword>
<protein>
    <submittedName>
        <fullName evidence="2">Uncharacterized protein</fullName>
    </submittedName>
</protein>
<comment type="caution">
    <text evidence="2">The sequence shown here is derived from an EMBL/GenBank/DDBJ whole genome shotgun (WGS) entry which is preliminary data.</text>
</comment>
<accession>E6QLW3</accession>
<gene>
    <name evidence="2" type="ORF">CARN6_1681</name>
</gene>